<comment type="caution">
    <text evidence="3">The sequence shown here is derived from an EMBL/GenBank/DDBJ whole genome shotgun (WGS) entry which is preliminary data.</text>
</comment>
<evidence type="ECO:0000313" key="4">
    <source>
        <dbReference type="Proteomes" id="UP000032544"/>
    </source>
</evidence>
<keyword evidence="1" id="KW-1133">Transmembrane helix</keyword>
<evidence type="ECO:0000256" key="1">
    <source>
        <dbReference type="SAM" id="Phobius"/>
    </source>
</evidence>
<dbReference type="RefSeq" id="WP_045026218.1">
    <property type="nucleotide sequence ID" value="NZ_JRHC01000001.1"/>
</dbReference>
<sequence length="263" mass="27978">MKRTIILLIAVIVSVTSVLAQIPERPQPARLVNDFANILSDGEKQNMENALAQFARKTSTQIVVVTVPDLEGYDRADYAQRLGENWGVGQKGNDNGLVVLVKPKVGNSRGQVFIATGYGLEGVLPDAILNTTIVNEEMIPRFKENDYYGGLAAGLNVIMDITRGEYTAENYQEKVNAGGSAGIPFGIIFFILLITLFGRRRRGRFYSPGRSLPFWLAMGMMSGSHRSSGSFGNFSSGSGSFGGGGFGGFGGGSFGGGGAGGSW</sequence>
<feature type="transmembrane region" description="Helical" evidence="1">
    <location>
        <begin position="177"/>
        <end position="197"/>
    </location>
</feature>
<accession>A0A0D8JFQ2</accession>
<dbReference type="PATRIC" id="fig|1544798.3.peg.877"/>
<dbReference type="PANTHER" id="PTHR30373:SF2">
    <property type="entry name" value="UPF0603 PROTEIN YGCG"/>
    <property type="match status" value="1"/>
</dbReference>
<dbReference type="Gene3D" id="3.10.310.50">
    <property type="match status" value="1"/>
</dbReference>
<dbReference type="PANTHER" id="PTHR30373">
    <property type="entry name" value="UPF0603 PROTEIN YGCG"/>
    <property type="match status" value="1"/>
</dbReference>
<evidence type="ECO:0000259" key="2">
    <source>
        <dbReference type="Pfam" id="PF04536"/>
    </source>
</evidence>
<dbReference type="EMBL" id="JRHC01000001">
    <property type="protein sequence ID" value="KJF44683.1"/>
    <property type="molecule type" value="Genomic_DNA"/>
</dbReference>
<keyword evidence="1" id="KW-0472">Membrane</keyword>
<dbReference type="Pfam" id="PF04536">
    <property type="entry name" value="TPM_phosphatase"/>
    <property type="match status" value="1"/>
</dbReference>
<keyword evidence="4" id="KW-1185">Reference proteome</keyword>
<dbReference type="Proteomes" id="UP000032544">
    <property type="component" value="Unassembled WGS sequence"/>
</dbReference>
<dbReference type="AlphaFoldDB" id="A0A0D8JFQ2"/>
<organism evidence="3 4">
    <name type="scientific">Draconibacterium sediminis</name>
    <dbReference type="NCBI Taxonomy" id="1544798"/>
    <lineage>
        <taxon>Bacteria</taxon>
        <taxon>Pseudomonadati</taxon>
        <taxon>Bacteroidota</taxon>
        <taxon>Bacteroidia</taxon>
        <taxon>Marinilabiliales</taxon>
        <taxon>Prolixibacteraceae</taxon>
        <taxon>Draconibacterium</taxon>
    </lineage>
</organism>
<protein>
    <recommendedName>
        <fullName evidence="2">TPM domain-containing protein</fullName>
    </recommendedName>
</protein>
<dbReference type="STRING" id="1544798.LH29_04300"/>
<dbReference type="InterPro" id="IPR007621">
    <property type="entry name" value="TPM_dom"/>
</dbReference>
<dbReference type="OrthoDB" id="9810918at2"/>
<proteinExistence type="predicted"/>
<feature type="domain" description="TPM" evidence="2">
    <location>
        <begin position="32"/>
        <end position="160"/>
    </location>
</feature>
<name>A0A0D8JFQ2_9BACT</name>
<keyword evidence="1" id="KW-0812">Transmembrane</keyword>
<evidence type="ECO:0000313" key="3">
    <source>
        <dbReference type="EMBL" id="KJF44683.1"/>
    </source>
</evidence>
<reference evidence="3 4" key="1">
    <citation type="submission" date="2014-09" db="EMBL/GenBank/DDBJ databases">
        <title>Draft Genome Sequence of Draconibacterium sp. JN14CK-3.</title>
        <authorList>
            <person name="Dong C."/>
            <person name="Lai Q."/>
            <person name="Shao Z."/>
        </authorList>
    </citation>
    <scope>NUCLEOTIDE SEQUENCE [LARGE SCALE GENOMIC DNA]</scope>
    <source>
        <strain evidence="3 4">JN14CK-3</strain>
    </source>
</reference>
<gene>
    <name evidence="3" type="ORF">LH29_04300</name>
</gene>